<dbReference type="EMBL" id="JASCZI010060782">
    <property type="protein sequence ID" value="MED6135968.1"/>
    <property type="molecule type" value="Genomic_DNA"/>
</dbReference>
<evidence type="ECO:0000313" key="2">
    <source>
        <dbReference type="EMBL" id="MED6135968.1"/>
    </source>
</evidence>
<protein>
    <submittedName>
        <fullName evidence="2">Uncharacterized protein</fullName>
    </submittedName>
</protein>
<comment type="caution">
    <text evidence="2">The sequence shown here is derived from an EMBL/GenBank/DDBJ whole genome shotgun (WGS) entry which is preliminary data.</text>
</comment>
<organism evidence="2 3">
    <name type="scientific">Stylosanthes scabra</name>
    <dbReference type="NCBI Taxonomy" id="79078"/>
    <lineage>
        <taxon>Eukaryota</taxon>
        <taxon>Viridiplantae</taxon>
        <taxon>Streptophyta</taxon>
        <taxon>Embryophyta</taxon>
        <taxon>Tracheophyta</taxon>
        <taxon>Spermatophyta</taxon>
        <taxon>Magnoliopsida</taxon>
        <taxon>eudicotyledons</taxon>
        <taxon>Gunneridae</taxon>
        <taxon>Pentapetalae</taxon>
        <taxon>rosids</taxon>
        <taxon>fabids</taxon>
        <taxon>Fabales</taxon>
        <taxon>Fabaceae</taxon>
        <taxon>Papilionoideae</taxon>
        <taxon>50 kb inversion clade</taxon>
        <taxon>dalbergioids sensu lato</taxon>
        <taxon>Dalbergieae</taxon>
        <taxon>Pterocarpus clade</taxon>
        <taxon>Stylosanthes</taxon>
    </lineage>
</organism>
<name>A0ABU6SJI8_9FABA</name>
<keyword evidence="3" id="KW-1185">Reference proteome</keyword>
<gene>
    <name evidence="2" type="ORF">PIB30_051621</name>
</gene>
<proteinExistence type="predicted"/>
<feature type="region of interest" description="Disordered" evidence="1">
    <location>
        <begin position="197"/>
        <end position="220"/>
    </location>
</feature>
<sequence>MSYIKGRAIMIDKARLGGVLCYTEIGSDVCTSGNSEKSLNLSYKEALAFICENPSALDGVIATHKSLGPVRAQLHRISYCIDFHDEPYEKSYSQLKGGGAVKRTVKRDLAAERRAMEEVAERASNKASSSRSSNSSQVKLLLHVVEELMAEVAFLTTHMYDMSKAYKSASGISTTALEKSTKRNKVLKKYVDKLKADNMFSDAEEEEEENEEDESEPSDA</sequence>
<evidence type="ECO:0000313" key="3">
    <source>
        <dbReference type="Proteomes" id="UP001341840"/>
    </source>
</evidence>
<feature type="compositionally biased region" description="Acidic residues" evidence="1">
    <location>
        <begin position="202"/>
        <end position="220"/>
    </location>
</feature>
<reference evidence="2 3" key="1">
    <citation type="journal article" date="2023" name="Plants (Basel)">
        <title>Bridging the Gap: Combining Genomics and Transcriptomics Approaches to Understand Stylosanthes scabra, an Orphan Legume from the Brazilian Caatinga.</title>
        <authorList>
            <person name="Ferreira-Neto J.R.C."/>
            <person name="da Silva M.D."/>
            <person name="Binneck E."/>
            <person name="de Melo N.F."/>
            <person name="da Silva R.H."/>
            <person name="de Melo A.L.T.M."/>
            <person name="Pandolfi V."/>
            <person name="Bustamante F.O."/>
            <person name="Brasileiro-Vidal A.C."/>
            <person name="Benko-Iseppon A.M."/>
        </authorList>
    </citation>
    <scope>NUCLEOTIDE SEQUENCE [LARGE SCALE GENOMIC DNA]</scope>
    <source>
        <tissue evidence="2">Leaves</tissue>
    </source>
</reference>
<evidence type="ECO:0000256" key="1">
    <source>
        <dbReference type="SAM" id="MobiDB-lite"/>
    </source>
</evidence>
<accession>A0ABU6SJI8</accession>
<dbReference type="Proteomes" id="UP001341840">
    <property type="component" value="Unassembled WGS sequence"/>
</dbReference>